<sequence length="367" mass="37532">MSRSEPTTGVEPVASSPQIWPRRIRFVQLGRHRVKIDLWAVAVTLVLAVAVVGVSLWSLTLGSVEGADLPLGRVASAILGNETAAVNRIVVEGRLPRVLVAIVAGMALALSGAVFQTLTRNPLGSPDIIGFTNGANTGALLAMLTFGLGYSGATIGAVIGGLGTGAVIYLLTWGQGLQGNRLVVIGIGISAMLIAFNSFLLVNSSVENAAVAAAWGQGIFDQLTMTDIVPVAIALVLLVPMLAYLAPSMRMFELGTDSAESKGVDTDRIQLWLLGIAVCLVAVVTAVAGPIAFIALIAPQVAARITRGPGIPLVTSAAVGAALLVLSDAIARTLLAPTQLPVGVVTTALGGVYLVGLLIAQSRKAAS</sequence>
<evidence type="ECO:0000313" key="9">
    <source>
        <dbReference type="EMBL" id="MBB4135309.1"/>
    </source>
</evidence>
<feature type="transmembrane region" description="Helical" evidence="8">
    <location>
        <begin position="138"/>
        <end position="171"/>
    </location>
</feature>
<reference evidence="9 10" key="1">
    <citation type="submission" date="2020-08" db="EMBL/GenBank/DDBJ databases">
        <title>Sequencing the genomes of 1000 actinobacteria strains.</title>
        <authorList>
            <person name="Klenk H.-P."/>
        </authorList>
    </citation>
    <scope>NUCLEOTIDE SEQUENCE [LARGE SCALE GENOMIC DNA]</scope>
    <source>
        <strain evidence="9 10">DSM 45298</strain>
    </source>
</reference>
<keyword evidence="4" id="KW-1003">Cell membrane</keyword>
<dbReference type="InterPro" id="IPR000522">
    <property type="entry name" value="ABC_transptr_permease_BtuC"/>
</dbReference>
<dbReference type="PANTHER" id="PTHR30472">
    <property type="entry name" value="FERRIC ENTEROBACTIN TRANSPORT SYSTEM PERMEASE PROTEIN"/>
    <property type="match status" value="1"/>
</dbReference>
<feature type="transmembrane region" description="Helical" evidence="8">
    <location>
        <begin position="228"/>
        <end position="246"/>
    </location>
</feature>
<evidence type="ECO:0000256" key="2">
    <source>
        <dbReference type="ARBA" id="ARBA00007935"/>
    </source>
</evidence>
<organism evidence="9 10">
    <name type="scientific">Gordonia humi</name>
    <dbReference type="NCBI Taxonomy" id="686429"/>
    <lineage>
        <taxon>Bacteria</taxon>
        <taxon>Bacillati</taxon>
        <taxon>Actinomycetota</taxon>
        <taxon>Actinomycetes</taxon>
        <taxon>Mycobacteriales</taxon>
        <taxon>Gordoniaceae</taxon>
        <taxon>Gordonia</taxon>
    </lineage>
</organism>
<dbReference type="Pfam" id="PF01032">
    <property type="entry name" value="FecCD"/>
    <property type="match status" value="1"/>
</dbReference>
<evidence type="ECO:0000256" key="3">
    <source>
        <dbReference type="ARBA" id="ARBA00022448"/>
    </source>
</evidence>
<feature type="transmembrane region" description="Helical" evidence="8">
    <location>
        <begin position="271"/>
        <end position="298"/>
    </location>
</feature>
<evidence type="ECO:0000256" key="7">
    <source>
        <dbReference type="ARBA" id="ARBA00023136"/>
    </source>
</evidence>
<evidence type="ECO:0000256" key="8">
    <source>
        <dbReference type="SAM" id="Phobius"/>
    </source>
</evidence>
<keyword evidence="7 8" id="KW-0472">Membrane</keyword>
<keyword evidence="5 8" id="KW-0812">Transmembrane</keyword>
<dbReference type="RefSeq" id="WP_183370366.1">
    <property type="nucleotide sequence ID" value="NZ_BAABHL010000127.1"/>
</dbReference>
<evidence type="ECO:0000256" key="6">
    <source>
        <dbReference type="ARBA" id="ARBA00022989"/>
    </source>
</evidence>
<proteinExistence type="inferred from homology"/>
<feature type="transmembrane region" description="Helical" evidence="8">
    <location>
        <begin position="342"/>
        <end position="360"/>
    </location>
</feature>
<dbReference type="Proteomes" id="UP000551501">
    <property type="component" value="Unassembled WGS sequence"/>
</dbReference>
<feature type="transmembrane region" description="Helical" evidence="8">
    <location>
        <begin position="38"/>
        <end position="59"/>
    </location>
</feature>
<dbReference type="AlphaFoldDB" id="A0A840F1R0"/>
<comment type="caution">
    <text evidence="9">The sequence shown here is derived from an EMBL/GenBank/DDBJ whole genome shotgun (WGS) entry which is preliminary data.</text>
</comment>
<dbReference type="GO" id="GO:0033214">
    <property type="term" value="P:siderophore-iron import into cell"/>
    <property type="evidence" value="ECO:0007669"/>
    <property type="project" value="TreeGrafter"/>
</dbReference>
<keyword evidence="10" id="KW-1185">Reference proteome</keyword>
<protein>
    <submittedName>
        <fullName evidence="9">Iron complex transport system permease protein</fullName>
    </submittedName>
</protein>
<comment type="similarity">
    <text evidence="2">Belongs to the binding-protein-dependent transport system permease family. FecCD subfamily.</text>
</comment>
<keyword evidence="3" id="KW-0813">Transport</keyword>
<name>A0A840F1R0_9ACTN</name>
<feature type="transmembrane region" description="Helical" evidence="8">
    <location>
        <begin position="98"/>
        <end position="118"/>
    </location>
</feature>
<comment type="subcellular location">
    <subcellularLocation>
        <location evidence="1">Cell membrane</location>
        <topology evidence="1">Multi-pass membrane protein</topology>
    </subcellularLocation>
</comment>
<gene>
    <name evidence="9" type="ORF">BKA16_001861</name>
</gene>
<dbReference type="GO" id="GO:0005886">
    <property type="term" value="C:plasma membrane"/>
    <property type="evidence" value="ECO:0007669"/>
    <property type="project" value="UniProtKB-SubCell"/>
</dbReference>
<evidence type="ECO:0000313" key="10">
    <source>
        <dbReference type="Proteomes" id="UP000551501"/>
    </source>
</evidence>
<dbReference type="Gene3D" id="1.10.3470.10">
    <property type="entry name" value="ABC transporter involved in vitamin B12 uptake, BtuC"/>
    <property type="match status" value="1"/>
</dbReference>
<evidence type="ECO:0000256" key="5">
    <source>
        <dbReference type="ARBA" id="ARBA00022692"/>
    </source>
</evidence>
<dbReference type="PANTHER" id="PTHR30472:SF24">
    <property type="entry name" value="FERRIC ENTEROBACTIN TRANSPORT SYSTEM PERMEASE PROTEIN FEPG"/>
    <property type="match status" value="1"/>
</dbReference>
<dbReference type="EMBL" id="JACIFP010000001">
    <property type="protein sequence ID" value="MBB4135309.1"/>
    <property type="molecule type" value="Genomic_DNA"/>
</dbReference>
<accession>A0A840F1R0</accession>
<dbReference type="GO" id="GO:0022857">
    <property type="term" value="F:transmembrane transporter activity"/>
    <property type="evidence" value="ECO:0007669"/>
    <property type="project" value="InterPro"/>
</dbReference>
<evidence type="ECO:0000256" key="1">
    <source>
        <dbReference type="ARBA" id="ARBA00004651"/>
    </source>
</evidence>
<dbReference type="InterPro" id="IPR037294">
    <property type="entry name" value="ABC_BtuC-like"/>
</dbReference>
<feature type="transmembrane region" description="Helical" evidence="8">
    <location>
        <begin position="310"/>
        <end position="330"/>
    </location>
</feature>
<dbReference type="CDD" id="cd06550">
    <property type="entry name" value="TM_ABC_iron-siderophores_like"/>
    <property type="match status" value="1"/>
</dbReference>
<feature type="transmembrane region" description="Helical" evidence="8">
    <location>
        <begin position="183"/>
        <end position="202"/>
    </location>
</feature>
<dbReference type="SUPFAM" id="SSF81345">
    <property type="entry name" value="ABC transporter involved in vitamin B12 uptake, BtuC"/>
    <property type="match status" value="1"/>
</dbReference>
<keyword evidence="6 8" id="KW-1133">Transmembrane helix</keyword>
<evidence type="ECO:0000256" key="4">
    <source>
        <dbReference type="ARBA" id="ARBA00022475"/>
    </source>
</evidence>